<reference evidence="3 4" key="1">
    <citation type="submission" date="2019-01" db="EMBL/GenBank/DDBJ databases">
        <title>Complete genome sequencing of Aequorivita sp. H23M31.</title>
        <authorList>
            <person name="Bae J.-W."/>
        </authorList>
    </citation>
    <scope>NUCLEOTIDE SEQUENCE [LARGE SCALE GENOMIC DNA]</scope>
    <source>
        <strain evidence="3 4">H23M31</strain>
    </source>
</reference>
<dbReference type="InterPro" id="IPR026444">
    <property type="entry name" value="Secre_tail"/>
</dbReference>
<sequence>MKKITFLSIAILFANTIICQVPQFERDALMALYNSTDGPNWVENTNWGSSNPVSTWHGVTVENIEGNDHVTWLNLPSNGLLGTLSPELVNLTELTFLGLFDNQLSGNLPVFISDFSKLTILALDYNDFTGSIPGEYANLTAMESLYFSANNLTGEVSNIFSAMPNLERLYLGENNLEGNLDLSANENVRLVYLLDNNLLKIDLRNGNNQGLERLIVTNNPELTCIFVDDKNNVPQEWTKDATATYVETQAECDALGTEDIHAISFAIYPNPSKGHFIINTNSDVDSVSIYDISGKQIKTFKQQSEYDVTDLAKGLYLLKIQNNKGSQIEKFLVE</sequence>
<gene>
    <name evidence="3" type="ORF">EI546_13510</name>
</gene>
<keyword evidence="4" id="KW-1185">Reference proteome</keyword>
<dbReference type="KEGG" id="aev:EI546_13510"/>
<dbReference type="PANTHER" id="PTHR48060">
    <property type="entry name" value="DNA DAMAGE-REPAIR/TOLERATION PROTEIN DRT100"/>
    <property type="match status" value="1"/>
</dbReference>
<dbReference type="GO" id="GO:0030313">
    <property type="term" value="C:cell envelope"/>
    <property type="evidence" value="ECO:0007669"/>
    <property type="project" value="UniProtKB-SubCell"/>
</dbReference>
<dbReference type="AlphaFoldDB" id="A0A410G5X3"/>
<name>A0A410G5X3_9FLAO</name>
<dbReference type="InterPro" id="IPR001611">
    <property type="entry name" value="Leu-rich_rpt"/>
</dbReference>
<keyword evidence="1" id="KW-0732">Signal</keyword>
<evidence type="ECO:0000313" key="4">
    <source>
        <dbReference type="Proteomes" id="UP000285517"/>
    </source>
</evidence>
<dbReference type="SUPFAM" id="SSF52058">
    <property type="entry name" value="L domain-like"/>
    <property type="match status" value="1"/>
</dbReference>
<dbReference type="Proteomes" id="UP000285517">
    <property type="component" value="Chromosome"/>
</dbReference>
<organism evidence="3 4">
    <name type="scientific">Aequorivita ciconiae</name>
    <dbReference type="NCBI Taxonomy" id="2494375"/>
    <lineage>
        <taxon>Bacteria</taxon>
        <taxon>Pseudomonadati</taxon>
        <taxon>Bacteroidota</taxon>
        <taxon>Flavobacteriia</taxon>
        <taxon>Flavobacteriales</taxon>
        <taxon>Flavobacteriaceae</taxon>
        <taxon>Aequorivita</taxon>
    </lineage>
</organism>
<evidence type="ECO:0000256" key="1">
    <source>
        <dbReference type="ARBA" id="ARBA00022729"/>
    </source>
</evidence>
<dbReference type="Gene3D" id="3.80.10.10">
    <property type="entry name" value="Ribonuclease Inhibitor"/>
    <property type="match status" value="1"/>
</dbReference>
<proteinExistence type="predicted"/>
<accession>A0A410G5X3</accession>
<dbReference type="InterPro" id="IPR053211">
    <property type="entry name" value="DNA_repair-toleration"/>
</dbReference>
<protein>
    <submittedName>
        <fullName evidence="3">T9SS type A sorting domain-containing protein</fullName>
    </submittedName>
</protein>
<evidence type="ECO:0000313" key="3">
    <source>
        <dbReference type="EMBL" id="QAA82672.1"/>
    </source>
</evidence>
<dbReference type="RefSeq" id="WP_128251037.1">
    <property type="nucleotide sequence ID" value="NZ_CP034951.1"/>
</dbReference>
<dbReference type="OrthoDB" id="8924492at2"/>
<dbReference type="Pfam" id="PF13855">
    <property type="entry name" value="LRR_8"/>
    <property type="match status" value="1"/>
</dbReference>
<dbReference type="InterPro" id="IPR032675">
    <property type="entry name" value="LRR_dom_sf"/>
</dbReference>
<dbReference type="NCBIfam" id="TIGR04183">
    <property type="entry name" value="Por_Secre_tail"/>
    <property type="match status" value="1"/>
</dbReference>
<feature type="domain" description="Secretion system C-terminal sorting" evidence="2">
    <location>
        <begin position="267"/>
        <end position="333"/>
    </location>
</feature>
<evidence type="ECO:0000259" key="2">
    <source>
        <dbReference type="Pfam" id="PF18962"/>
    </source>
</evidence>
<dbReference type="PANTHER" id="PTHR48060:SF21">
    <property type="entry name" value="L DOMAIN-LIKE PROTEIN"/>
    <property type="match status" value="1"/>
</dbReference>
<dbReference type="EMBL" id="CP034951">
    <property type="protein sequence ID" value="QAA82672.1"/>
    <property type="molecule type" value="Genomic_DNA"/>
</dbReference>
<dbReference type="Pfam" id="PF18962">
    <property type="entry name" value="Por_Secre_tail"/>
    <property type="match status" value="1"/>
</dbReference>